<accession>A0ABV1Z3U2</accession>
<dbReference type="GO" id="GO:0008168">
    <property type="term" value="F:methyltransferase activity"/>
    <property type="evidence" value="ECO:0007669"/>
    <property type="project" value="UniProtKB-KW"/>
</dbReference>
<keyword evidence="2" id="KW-0808">Transferase</keyword>
<sequence>MRNRLGFQDGARVEVDDPQDRVLRHPINSINGWIAVAADRTIAVKLSEGHSEISAGNLRASFYPRADLDPKAAVGFTVYLDLCGVQFAGRAVSIEFVSGEVQIAELVLQVTDEAVELAASYHTGMAAKKAKLASLLKEGVKTDSRCFAPSALPDSWMVSPVLEEKRDAVSSHFYGPKIYDFLNEFPQGSIFLDAGAGLRKRPLPNVINVEIYDYPSTDVLAIGQSLPFKDNSFDGILSLAVLEHVDDPFLCAKELKRVLKPGGRVLVMIPFLQAEHGYPSHYFNATRSGVVKLFEGLTLKEQILEKSNHPILTLQQIVGVYFAGLGEDCRYEFLAMPVSDLFDLAEKHLKGEQDQMLNLDPEKAFHIAWGTTSIFQKD</sequence>
<comment type="caution">
    <text evidence="2">The sequence shown here is derived from an EMBL/GenBank/DDBJ whole genome shotgun (WGS) entry which is preliminary data.</text>
</comment>
<evidence type="ECO:0000313" key="3">
    <source>
        <dbReference type="Proteomes" id="UP001433071"/>
    </source>
</evidence>
<dbReference type="Proteomes" id="UP001433071">
    <property type="component" value="Unassembled WGS sequence"/>
</dbReference>
<organism evidence="2 3">
    <name type="scientific">Mesorhizobium caraganae</name>
    <dbReference type="NCBI Taxonomy" id="483206"/>
    <lineage>
        <taxon>Bacteria</taxon>
        <taxon>Pseudomonadati</taxon>
        <taxon>Pseudomonadota</taxon>
        <taxon>Alphaproteobacteria</taxon>
        <taxon>Hyphomicrobiales</taxon>
        <taxon>Phyllobacteriaceae</taxon>
        <taxon>Mesorhizobium</taxon>
    </lineage>
</organism>
<evidence type="ECO:0000313" key="2">
    <source>
        <dbReference type="EMBL" id="MER9406666.1"/>
    </source>
</evidence>
<feature type="domain" description="Methyltransferase type 11" evidence="1">
    <location>
        <begin position="221"/>
        <end position="266"/>
    </location>
</feature>
<dbReference type="SUPFAM" id="SSF53335">
    <property type="entry name" value="S-adenosyl-L-methionine-dependent methyltransferases"/>
    <property type="match status" value="1"/>
</dbReference>
<protein>
    <submittedName>
        <fullName evidence="2">Class I SAM-dependent methyltransferase</fullName>
    </submittedName>
</protein>
<dbReference type="EMBL" id="JAMYQB010000019">
    <property type="protein sequence ID" value="MER9406666.1"/>
    <property type="molecule type" value="Genomic_DNA"/>
</dbReference>
<keyword evidence="2" id="KW-0489">Methyltransferase</keyword>
<dbReference type="GO" id="GO:0032259">
    <property type="term" value="P:methylation"/>
    <property type="evidence" value="ECO:0007669"/>
    <property type="project" value="UniProtKB-KW"/>
</dbReference>
<dbReference type="RefSeq" id="WP_352559978.1">
    <property type="nucleotide sequence ID" value="NZ_JAMYQB010000019.1"/>
</dbReference>
<dbReference type="InterPro" id="IPR029063">
    <property type="entry name" value="SAM-dependent_MTases_sf"/>
</dbReference>
<name>A0ABV1Z3U2_9HYPH</name>
<evidence type="ECO:0000259" key="1">
    <source>
        <dbReference type="Pfam" id="PF08241"/>
    </source>
</evidence>
<dbReference type="Pfam" id="PF08241">
    <property type="entry name" value="Methyltransf_11"/>
    <property type="match status" value="1"/>
</dbReference>
<dbReference type="Gene3D" id="3.40.50.150">
    <property type="entry name" value="Vaccinia Virus protein VP39"/>
    <property type="match status" value="1"/>
</dbReference>
<reference evidence="2 3" key="1">
    <citation type="journal article" date="2024" name="Proc. Natl. Acad. Sci. U.S.A.">
        <title>The evolutionary genomics of adaptation to stress in wild rhizobium bacteria.</title>
        <authorList>
            <person name="Kehlet-Delgado H."/>
            <person name="Montoya A.P."/>
            <person name="Jensen K.T."/>
            <person name="Wendlandt C.E."/>
            <person name="Dexheimer C."/>
            <person name="Roberts M."/>
            <person name="Torres Martinez L."/>
            <person name="Friesen M.L."/>
            <person name="Griffitts J.S."/>
            <person name="Porter S.S."/>
        </authorList>
    </citation>
    <scope>NUCLEOTIDE SEQUENCE [LARGE SCALE GENOMIC DNA]</scope>
    <source>
        <strain evidence="2 3">M0641</strain>
    </source>
</reference>
<proteinExistence type="predicted"/>
<keyword evidence="3" id="KW-1185">Reference proteome</keyword>
<dbReference type="CDD" id="cd02440">
    <property type="entry name" value="AdoMet_MTases"/>
    <property type="match status" value="1"/>
</dbReference>
<dbReference type="InterPro" id="IPR013216">
    <property type="entry name" value="Methyltransf_11"/>
</dbReference>
<gene>
    <name evidence="2" type="ORF">NKI36_21770</name>
</gene>